<keyword evidence="3" id="KW-1185">Reference proteome</keyword>
<dbReference type="RefSeq" id="WP_379880765.1">
    <property type="nucleotide sequence ID" value="NZ_JBHPON010000001.1"/>
</dbReference>
<feature type="domain" description="Flagellar protein FlgJ N-terminal" evidence="1">
    <location>
        <begin position="60"/>
        <end position="95"/>
    </location>
</feature>
<dbReference type="Proteomes" id="UP001596116">
    <property type="component" value="Unassembled WGS sequence"/>
</dbReference>
<organism evidence="2 3">
    <name type="scientific">Hyphococcus aureus</name>
    <dbReference type="NCBI Taxonomy" id="2666033"/>
    <lineage>
        <taxon>Bacteria</taxon>
        <taxon>Pseudomonadati</taxon>
        <taxon>Pseudomonadota</taxon>
        <taxon>Alphaproteobacteria</taxon>
        <taxon>Parvularculales</taxon>
        <taxon>Parvularculaceae</taxon>
        <taxon>Hyphococcus</taxon>
    </lineage>
</organism>
<evidence type="ECO:0000259" key="1">
    <source>
        <dbReference type="Pfam" id="PF10135"/>
    </source>
</evidence>
<sequence>MNAASLSLVINANTAEKVREANTAATKQDAALRKTAQEFEAVFIKEMLTHAGLDKAMASDSGIGGEAFSSMLVQTYAEGIAEKGGFGLADQVYRQLKEKL</sequence>
<evidence type="ECO:0000313" key="3">
    <source>
        <dbReference type="Proteomes" id="UP001596116"/>
    </source>
</evidence>
<name>A0ABW1KRL5_9PROT</name>
<gene>
    <name evidence="2" type="ORF">ACFMB1_00235</name>
</gene>
<accession>A0ABW1KRL5</accession>
<reference evidence="2 3" key="1">
    <citation type="submission" date="2024-09" db="EMBL/GenBank/DDBJ databases">
        <authorList>
            <person name="Zhang Z.-H."/>
        </authorList>
    </citation>
    <scope>NUCLEOTIDE SEQUENCE [LARGE SCALE GENOMIC DNA]</scope>
    <source>
        <strain evidence="2 3">HHTR114</strain>
    </source>
</reference>
<dbReference type="EMBL" id="JBHPON010000001">
    <property type="protein sequence ID" value="MFC6033949.1"/>
    <property type="molecule type" value="Genomic_DNA"/>
</dbReference>
<proteinExistence type="predicted"/>
<comment type="caution">
    <text evidence="2">The sequence shown here is derived from an EMBL/GenBank/DDBJ whole genome shotgun (WGS) entry which is preliminary data.</text>
</comment>
<dbReference type="Pfam" id="PF10135">
    <property type="entry name" value="Rod-binding"/>
    <property type="match status" value="1"/>
</dbReference>
<protein>
    <submittedName>
        <fullName evidence="2">Rod-binding protein</fullName>
    </submittedName>
</protein>
<dbReference type="InterPro" id="IPR019301">
    <property type="entry name" value="Flagellar_prot_FlgJ_N"/>
</dbReference>
<evidence type="ECO:0000313" key="2">
    <source>
        <dbReference type="EMBL" id="MFC6033949.1"/>
    </source>
</evidence>